<dbReference type="Proteomes" id="UP000279259">
    <property type="component" value="Unassembled WGS sequence"/>
</dbReference>
<gene>
    <name evidence="4" type="primary">UBC11</name>
    <name evidence="4" type="ORF">EHS25_008000</name>
</gene>
<dbReference type="InterPro" id="IPR016135">
    <property type="entry name" value="UBQ-conjugating_enzyme/RWD"/>
</dbReference>
<dbReference type="InterPro" id="IPR000608">
    <property type="entry name" value="UBC"/>
</dbReference>
<keyword evidence="1" id="KW-0833">Ubl conjugation pathway</keyword>
<dbReference type="AlphaFoldDB" id="A0A427YNA2"/>
<dbReference type="EMBL" id="RSCD01000005">
    <property type="protein sequence ID" value="RSH92555.1"/>
    <property type="molecule type" value="Genomic_DNA"/>
</dbReference>
<organism evidence="4 5">
    <name type="scientific">Saitozyma podzolica</name>
    <dbReference type="NCBI Taxonomy" id="1890683"/>
    <lineage>
        <taxon>Eukaryota</taxon>
        <taxon>Fungi</taxon>
        <taxon>Dikarya</taxon>
        <taxon>Basidiomycota</taxon>
        <taxon>Agaricomycotina</taxon>
        <taxon>Tremellomycetes</taxon>
        <taxon>Tremellales</taxon>
        <taxon>Trimorphomycetaceae</taxon>
        <taxon>Saitozyma</taxon>
    </lineage>
</organism>
<proteinExistence type="predicted"/>
<dbReference type="SMART" id="SM00212">
    <property type="entry name" value="UBCc"/>
    <property type="match status" value="1"/>
</dbReference>
<reference evidence="4 5" key="1">
    <citation type="submission" date="2018-11" db="EMBL/GenBank/DDBJ databases">
        <title>Genome sequence of Saitozyma podzolica DSM 27192.</title>
        <authorList>
            <person name="Aliyu H."/>
            <person name="Gorte O."/>
            <person name="Ochsenreither K."/>
        </authorList>
    </citation>
    <scope>NUCLEOTIDE SEQUENCE [LARGE SCALE GENOMIC DNA]</scope>
    <source>
        <strain evidence="4 5">DSM 27192</strain>
    </source>
</reference>
<dbReference type="Pfam" id="PF00179">
    <property type="entry name" value="UQ_con"/>
    <property type="match status" value="1"/>
</dbReference>
<feature type="region of interest" description="Disordered" evidence="2">
    <location>
        <begin position="1"/>
        <end position="25"/>
    </location>
</feature>
<comment type="caution">
    <text evidence="4">The sequence shown here is derived from an EMBL/GenBank/DDBJ whole genome shotgun (WGS) entry which is preliminary data.</text>
</comment>
<protein>
    <submittedName>
        <fullName evidence="4">Ubc11 protein</fullName>
    </submittedName>
</protein>
<dbReference type="PROSITE" id="PS50127">
    <property type="entry name" value="UBC_2"/>
    <property type="match status" value="1"/>
</dbReference>
<dbReference type="SUPFAM" id="SSF54495">
    <property type="entry name" value="UBC-like"/>
    <property type="match status" value="1"/>
</dbReference>
<accession>A0A427YNA2</accession>
<dbReference type="STRING" id="1890683.A0A427YNA2"/>
<dbReference type="OrthoDB" id="9973183at2759"/>
<feature type="compositionally biased region" description="Low complexity" evidence="2">
    <location>
        <begin position="1"/>
        <end position="22"/>
    </location>
</feature>
<evidence type="ECO:0000313" key="4">
    <source>
        <dbReference type="EMBL" id="RSH92555.1"/>
    </source>
</evidence>
<keyword evidence="5" id="KW-1185">Reference proteome</keyword>
<dbReference type="Gene3D" id="3.10.110.10">
    <property type="entry name" value="Ubiquitin Conjugating Enzyme"/>
    <property type="match status" value="1"/>
</dbReference>
<evidence type="ECO:0000256" key="1">
    <source>
        <dbReference type="ARBA" id="ARBA00022786"/>
    </source>
</evidence>
<dbReference type="CDD" id="cd23791">
    <property type="entry name" value="UBCc_UBE2C"/>
    <property type="match status" value="1"/>
</dbReference>
<feature type="domain" description="UBC core" evidence="3">
    <location>
        <begin position="28"/>
        <end position="170"/>
    </location>
</feature>
<name>A0A427YNA2_9TREE</name>
<evidence type="ECO:0000313" key="5">
    <source>
        <dbReference type="Proteomes" id="UP000279259"/>
    </source>
</evidence>
<evidence type="ECO:0000256" key="2">
    <source>
        <dbReference type="SAM" id="MobiDB-lite"/>
    </source>
</evidence>
<dbReference type="InterPro" id="IPR050113">
    <property type="entry name" value="Ub_conjugating_enzyme"/>
</dbReference>
<dbReference type="PANTHER" id="PTHR24067">
    <property type="entry name" value="UBIQUITIN-CONJUGATING ENZYME E2"/>
    <property type="match status" value="1"/>
</dbReference>
<evidence type="ECO:0000259" key="3">
    <source>
        <dbReference type="PROSITE" id="PS50127"/>
    </source>
</evidence>
<sequence length="170" mass="18373">MATSSVSTASTSSPKPKASGSSEAGGFAVTKRLRKELMTLMMTPTPGVSAFPESDSNLFKWAGTLTGPDGTVYEGLTYRLNLTFPPEYPYRPPTIKFDTPCYHPNVAMKGGTYVLTDKWSAVYSVHTVLVSLQSLLGDPNNASPLNVEAAELWADQEAFKEKVVASYKPL</sequence>